<feature type="region of interest" description="Disordered" evidence="1">
    <location>
        <begin position="374"/>
        <end position="420"/>
    </location>
</feature>
<accession>A0A1M6LHK3</accession>
<name>A0A1M6LHK3_9BRAD</name>
<proteinExistence type="predicted"/>
<gene>
    <name evidence="2" type="ORF">SAMN05444159_1278</name>
</gene>
<dbReference type="Proteomes" id="UP000189935">
    <property type="component" value="Chromosome I"/>
</dbReference>
<dbReference type="NCBIfam" id="TIGR01537">
    <property type="entry name" value="portal_HK97"/>
    <property type="match status" value="1"/>
</dbReference>
<dbReference type="InterPro" id="IPR006944">
    <property type="entry name" value="Phage/GTA_portal"/>
</dbReference>
<dbReference type="InterPro" id="IPR006427">
    <property type="entry name" value="Portal_HK97"/>
</dbReference>
<evidence type="ECO:0000256" key="1">
    <source>
        <dbReference type="SAM" id="MobiDB-lite"/>
    </source>
</evidence>
<sequence length="420" mass="45629">MSRSAVQRSGYSSDDAGFLPILGSVPSATGLSINQLSAMGVLTFKAGVSIRSKDVARCLPRLLPVGGARSEKPITNHPVAKLFKRPNVIQTWFEFALQMHTSFLLRGNAYAVILRNMRGDPIALIPVNPDAVLLLEAPDGSIFYNVARYGLFQMAMLQGLPLTIPSDDIFHLRDVTFNMLTGLSTIGIARDSIGVAMGLTQQQARFMANGARPSGVLQTPKTLSVDAANRLRDQWNTLRSGLQNIGKTAILEEGLEWKPMQLNSVDLQFIDQLKFSVEEMARAVGVPLHKLGVAGESSRIKLDDADQSYVNTTIMPDLDMWEQKFVQKFDLDDEDLTADFDERRLLRAAESTRVNTYRTQVISGLKTQNECRALEGDPPLPGGDVLLTPANSAANGSDVTGTPADGAGRPDEGTSPDPGF</sequence>
<organism evidence="2 3">
    <name type="scientific">Bradyrhizobium lablabi</name>
    <dbReference type="NCBI Taxonomy" id="722472"/>
    <lineage>
        <taxon>Bacteria</taxon>
        <taxon>Pseudomonadati</taxon>
        <taxon>Pseudomonadota</taxon>
        <taxon>Alphaproteobacteria</taxon>
        <taxon>Hyphomicrobiales</taxon>
        <taxon>Nitrobacteraceae</taxon>
        <taxon>Bradyrhizobium</taxon>
    </lineage>
</organism>
<reference evidence="2 3" key="1">
    <citation type="submission" date="2016-11" db="EMBL/GenBank/DDBJ databases">
        <authorList>
            <person name="Jaros S."/>
            <person name="Januszkiewicz K."/>
            <person name="Wedrychowicz H."/>
        </authorList>
    </citation>
    <scope>NUCLEOTIDE SEQUENCE [LARGE SCALE GENOMIC DNA]</scope>
    <source>
        <strain evidence="2 3">GAS499</strain>
    </source>
</reference>
<dbReference type="EMBL" id="LT670844">
    <property type="protein sequence ID" value="SHJ70663.1"/>
    <property type="molecule type" value="Genomic_DNA"/>
</dbReference>
<dbReference type="AlphaFoldDB" id="A0A1M6LHK3"/>
<feature type="compositionally biased region" description="Polar residues" evidence="1">
    <location>
        <begin position="389"/>
        <end position="400"/>
    </location>
</feature>
<protein>
    <submittedName>
        <fullName evidence="2">Phage portal protein, HK97 family</fullName>
    </submittedName>
</protein>
<evidence type="ECO:0000313" key="2">
    <source>
        <dbReference type="EMBL" id="SHJ70663.1"/>
    </source>
</evidence>
<evidence type="ECO:0000313" key="3">
    <source>
        <dbReference type="Proteomes" id="UP000189935"/>
    </source>
</evidence>
<dbReference type="Pfam" id="PF04860">
    <property type="entry name" value="Phage_portal"/>
    <property type="match status" value="1"/>
</dbReference>